<organism evidence="1">
    <name type="scientific">gut metagenome</name>
    <dbReference type="NCBI Taxonomy" id="749906"/>
    <lineage>
        <taxon>unclassified sequences</taxon>
        <taxon>metagenomes</taxon>
        <taxon>organismal metagenomes</taxon>
    </lineage>
</organism>
<name>J9FQI9_9ZZZZ</name>
<protein>
    <submittedName>
        <fullName evidence="1">Uncharacterized protein</fullName>
    </submittedName>
</protein>
<reference evidence="1" key="1">
    <citation type="journal article" date="2012" name="PLoS ONE">
        <title>Gene sets for utilization of primary and secondary nutrition supplies in the distal gut of endangered iberian lynx.</title>
        <authorList>
            <person name="Alcaide M."/>
            <person name="Messina E."/>
            <person name="Richter M."/>
            <person name="Bargiela R."/>
            <person name="Peplies J."/>
            <person name="Huws S.A."/>
            <person name="Newbold C.J."/>
            <person name="Golyshin P.N."/>
            <person name="Simon M.A."/>
            <person name="Lopez G."/>
            <person name="Yakimov M.M."/>
            <person name="Ferrer M."/>
        </authorList>
    </citation>
    <scope>NUCLEOTIDE SEQUENCE</scope>
</reference>
<gene>
    <name evidence="1" type="ORF">EVA_22277</name>
</gene>
<sequence>MRQKYRFMVIGVTILCYITENNDTMKEKRVLSNQIRQYPSARMSASKSATNEAK</sequence>
<dbReference type="AlphaFoldDB" id="J9FQI9"/>
<dbReference type="EMBL" id="AMCI01009352">
    <property type="protein sequence ID" value="EJW89619.1"/>
    <property type="molecule type" value="Genomic_DNA"/>
</dbReference>
<proteinExistence type="predicted"/>
<comment type="caution">
    <text evidence="1">The sequence shown here is derived from an EMBL/GenBank/DDBJ whole genome shotgun (WGS) entry which is preliminary data.</text>
</comment>
<accession>J9FQI9</accession>
<evidence type="ECO:0000313" key="1">
    <source>
        <dbReference type="EMBL" id="EJW89619.1"/>
    </source>
</evidence>